<evidence type="ECO:0000256" key="2">
    <source>
        <dbReference type="ARBA" id="ARBA00008333"/>
    </source>
</evidence>
<evidence type="ECO:0000256" key="1">
    <source>
        <dbReference type="ARBA" id="ARBA00004141"/>
    </source>
</evidence>
<comment type="subcellular location">
    <subcellularLocation>
        <location evidence="1">Membrane</location>
        <topology evidence="1">Multi-pass membrane protein</topology>
    </subcellularLocation>
</comment>
<feature type="transmembrane region" description="Helical" evidence="6">
    <location>
        <begin position="42"/>
        <end position="60"/>
    </location>
</feature>
<comment type="caution">
    <text evidence="7">The sequence shown here is derived from an EMBL/GenBank/DDBJ whole genome shotgun (WGS) entry which is preliminary data.</text>
</comment>
<organism evidence="7 8">
    <name type="scientific">Tumidithrix elongata BACA0141</name>
    <dbReference type="NCBI Taxonomy" id="2716417"/>
    <lineage>
        <taxon>Bacteria</taxon>
        <taxon>Bacillati</taxon>
        <taxon>Cyanobacteriota</taxon>
        <taxon>Cyanophyceae</taxon>
        <taxon>Pseudanabaenales</taxon>
        <taxon>Pseudanabaenaceae</taxon>
        <taxon>Tumidithrix</taxon>
        <taxon>Tumidithrix elongata</taxon>
    </lineage>
</organism>
<dbReference type="RefSeq" id="WP_330482489.1">
    <property type="nucleotide sequence ID" value="NZ_JAZBJZ010000012.1"/>
</dbReference>
<dbReference type="Pfam" id="PF03239">
    <property type="entry name" value="FTR1"/>
    <property type="match status" value="1"/>
</dbReference>
<dbReference type="EMBL" id="JAZBJZ010000012">
    <property type="protein sequence ID" value="MEE3716064.1"/>
    <property type="molecule type" value="Genomic_DNA"/>
</dbReference>
<name>A0AAW9PPK0_9CYAN</name>
<protein>
    <submittedName>
        <fullName evidence="7">FTR1 family protein</fullName>
    </submittedName>
</protein>
<comment type="similarity">
    <text evidence="2">Belongs to the oxidase-dependent Fe transporter (OFeT) (TC 9.A.10.1) family.</text>
</comment>
<evidence type="ECO:0000256" key="6">
    <source>
        <dbReference type="SAM" id="Phobius"/>
    </source>
</evidence>
<gene>
    <name evidence="7" type="ORF">V2H45_04795</name>
</gene>
<evidence type="ECO:0000256" key="4">
    <source>
        <dbReference type="ARBA" id="ARBA00022989"/>
    </source>
</evidence>
<dbReference type="Proteomes" id="UP001333818">
    <property type="component" value="Unassembled WGS sequence"/>
</dbReference>
<feature type="transmembrane region" description="Helical" evidence="6">
    <location>
        <begin position="126"/>
        <end position="151"/>
    </location>
</feature>
<dbReference type="AlphaFoldDB" id="A0AAW9PPK0"/>
<dbReference type="GO" id="GO:0015093">
    <property type="term" value="F:ferrous iron transmembrane transporter activity"/>
    <property type="evidence" value="ECO:0007669"/>
    <property type="project" value="TreeGrafter"/>
</dbReference>
<reference evidence="7" key="1">
    <citation type="submission" date="2024-01" db="EMBL/GenBank/DDBJ databases">
        <title>Bank of Algae and Cyanobacteria of the Azores (BACA) strain genomes.</title>
        <authorList>
            <person name="Luz R."/>
            <person name="Cordeiro R."/>
            <person name="Fonseca A."/>
            <person name="Goncalves V."/>
        </authorList>
    </citation>
    <scope>NUCLEOTIDE SEQUENCE</scope>
    <source>
        <strain evidence="7">BACA0141</strain>
    </source>
</reference>
<accession>A0AAW9PPK0</accession>
<evidence type="ECO:0000313" key="7">
    <source>
        <dbReference type="EMBL" id="MEE3716064.1"/>
    </source>
</evidence>
<sequence length="319" mass="34297">MDFSSALPTFLITLREGTEATLVVGIVLAYLSKAKQSYLNKWVFLGVAAGLFASSVMGGIAQKLVGGFSGTLYYLTKGIFSVAAIVMLSWMLVWMTQQAKTLRHQVQASIENALGRQSANEKQAGWALLTLVFVAVLREGAETVLFIAGTFSPDRAQVGLAQYAPAIGCVLGLLASMGVGLAIFKFGVKLNIRAFFKILGIFLLLIVSGLVITSLAAFDLANTVDKVLNPVTGSYEFLDPPQKAIGWFSLGPLVADTSGFLPQDKLPGIIFSTLFGYTDRLYATQLVSYAIFLISVGTLYFRSLSGKPLFSFRKSTPIA</sequence>
<evidence type="ECO:0000313" key="8">
    <source>
        <dbReference type="Proteomes" id="UP001333818"/>
    </source>
</evidence>
<feature type="transmembrane region" description="Helical" evidence="6">
    <location>
        <begin position="196"/>
        <end position="218"/>
    </location>
</feature>
<evidence type="ECO:0000256" key="5">
    <source>
        <dbReference type="ARBA" id="ARBA00023136"/>
    </source>
</evidence>
<dbReference type="PANTHER" id="PTHR31632:SF2">
    <property type="entry name" value="PLASMA MEMBRANE IRON PERMEASE"/>
    <property type="match status" value="1"/>
</dbReference>
<keyword evidence="3 6" id="KW-0812">Transmembrane</keyword>
<keyword evidence="8" id="KW-1185">Reference proteome</keyword>
<feature type="transmembrane region" description="Helical" evidence="6">
    <location>
        <begin position="6"/>
        <end position="30"/>
    </location>
</feature>
<proteinExistence type="inferred from homology"/>
<feature type="transmembrane region" description="Helical" evidence="6">
    <location>
        <begin position="163"/>
        <end position="184"/>
    </location>
</feature>
<keyword evidence="5 6" id="KW-0472">Membrane</keyword>
<keyword evidence="4 6" id="KW-1133">Transmembrane helix</keyword>
<dbReference type="InterPro" id="IPR004923">
    <property type="entry name" value="FTR1/Fip1/EfeU"/>
</dbReference>
<dbReference type="GO" id="GO:0033573">
    <property type="term" value="C:high-affinity iron permease complex"/>
    <property type="evidence" value="ECO:0007669"/>
    <property type="project" value="InterPro"/>
</dbReference>
<feature type="transmembrane region" description="Helical" evidence="6">
    <location>
        <begin position="72"/>
        <end position="94"/>
    </location>
</feature>
<evidence type="ECO:0000256" key="3">
    <source>
        <dbReference type="ARBA" id="ARBA00022692"/>
    </source>
</evidence>
<feature type="transmembrane region" description="Helical" evidence="6">
    <location>
        <begin position="281"/>
        <end position="301"/>
    </location>
</feature>
<dbReference type="PANTHER" id="PTHR31632">
    <property type="entry name" value="IRON TRANSPORTER FTH1"/>
    <property type="match status" value="1"/>
</dbReference>